<evidence type="ECO:0000313" key="2">
    <source>
        <dbReference type="EMBL" id="KAG0313250.1"/>
    </source>
</evidence>
<dbReference type="PANTHER" id="PTHR24413">
    <property type="entry name" value="SPECKLE-TYPE POZ PROTEIN"/>
    <property type="match status" value="1"/>
</dbReference>
<reference evidence="2" key="1">
    <citation type="journal article" date="2020" name="Fungal Divers.">
        <title>Resolving the Mortierellaceae phylogeny through synthesis of multi-gene phylogenetics and phylogenomics.</title>
        <authorList>
            <person name="Vandepol N."/>
            <person name="Liber J."/>
            <person name="Desiro A."/>
            <person name="Na H."/>
            <person name="Kennedy M."/>
            <person name="Barry K."/>
            <person name="Grigoriev I.V."/>
            <person name="Miller A.N."/>
            <person name="O'Donnell K."/>
            <person name="Stajich J.E."/>
            <person name="Bonito G."/>
        </authorList>
    </citation>
    <scope>NUCLEOTIDE SEQUENCE</scope>
    <source>
        <strain evidence="2">REB-010B</strain>
    </source>
</reference>
<protein>
    <recommendedName>
        <fullName evidence="1">BTB domain-containing protein</fullName>
    </recommendedName>
</protein>
<dbReference type="InterPro" id="IPR011333">
    <property type="entry name" value="SKP1/BTB/POZ_sf"/>
</dbReference>
<dbReference type="InterPro" id="IPR000210">
    <property type="entry name" value="BTB/POZ_dom"/>
</dbReference>
<evidence type="ECO:0000313" key="3">
    <source>
        <dbReference type="Proteomes" id="UP000738325"/>
    </source>
</evidence>
<proteinExistence type="predicted"/>
<dbReference type="OrthoDB" id="6359816at2759"/>
<name>A0A9P6UNY9_9FUNG</name>
<organism evidence="2 3">
    <name type="scientific">Dissophora globulifera</name>
    <dbReference type="NCBI Taxonomy" id="979702"/>
    <lineage>
        <taxon>Eukaryota</taxon>
        <taxon>Fungi</taxon>
        <taxon>Fungi incertae sedis</taxon>
        <taxon>Mucoromycota</taxon>
        <taxon>Mortierellomycotina</taxon>
        <taxon>Mortierellomycetes</taxon>
        <taxon>Mortierellales</taxon>
        <taxon>Mortierellaceae</taxon>
        <taxon>Dissophora</taxon>
    </lineage>
</organism>
<comment type="caution">
    <text evidence="2">The sequence shown here is derived from an EMBL/GenBank/DDBJ whole genome shotgun (WGS) entry which is preliminary data.</text>
</comment>
<dbReference type="PROSITE" id="PS50097">
    <property type="entry name" value="BTB"/>
    <property type="match status" value="1"/>
</dbReference>
<dbReference type="SUPFAM" id="SSF54695">
    <property type="entry name" value="POZ domain"/>
    <property type="match status" value="1"/>
</dbReference>
<feature type="domain" description="BTB" evidence="1">
    <location>
        <begin position="101"/>
        <end position="189"/>
    </location>
</feature>
<accession>A0A9P6UNY9</accession>
<dbReference type="Proteomes" id="UP000738325">
    <property type="component" value="Unassembled WGS sequence"/>
</dbReference>
<gene>
    <name evidence="2" type="ORF">BGZ99_009010</name>
</gene>
<dbReference type="AlphaFoldDB" id="A0A9P6UNY9"/>
<sequence>MSSLVLHDESEWIFNVDSPALLTDYTRSALDIPALIEHFGSVSIDEVLYNGRYVFDVILTISAELSRKRIEPVNPVEVLKSKTAIRNSEFMQALLKDPYSVDIRFVFNTDESYSNIGLWAHRSLLSRYKPFADLIHEASSESSAQTSSCNDAQDVINAEMLTIPLSDISPGTLCVLLRYIYTGEINRTVDTSLHAISMTDSALVMKGIAGRPARFVRWSPMDKDSPWRLKDVTWEELLRVSGRFGVLDLQQHCEDAVIAAMDTSNAVEVLFTIGSTFDKVRDAAMDFIVDKMGSVVLKDTRPFAAYKNHPDAFDFLVELLERRAPKAAVIDGV</sequence>
<evidence type="ECO:0000259" key="1">
    <source>
        <dbReference type="PROSITE" id="PS50097"/>
    </source>
</evidence>
<dbReference type="EMBL" id="JAAAIP010000731">
    <property type="protein sequence ID" value="KAG0313250.1"/>
    <property type="molecule type" value="Genomic_DNA"/>
</dbReference>
<dbReference type="Gene3D" id="3.30.710.10">
    <property type="entry name" value="Potassium Channel Kv1.1, Chain A"/>
    <property type="match status" value="1"/>
</dbReference>
<keyword evidence="3" id="KW-1185">Reference proteome</keyword>